<dbReference type="InterPro" id="IPR013785">
    <property type="entry name" value="Aldolase_TIM"/>
</dbReference>
<evidence type="ECO:0000256" key="3">
    <source>
        <dbReference type="ARBA" id="ARBA00023295"/>
    </source>
</evidence>
<dbReference type="GO" id="GO:0004557">
    <property type="term" value="F:alpha-galactosidase activity"/>
    <property type="evidence" value="ECO:0007669"/>
    <property type="project" value="UniProtKB-ARBA"/>
</dbReference>
<evidence type="ECO:0000256" key="2">
    <source>
        <dbReference type="ARBA" id="ARBA00022801"/>
    </source>
</evidence>
<reference evidence="5" key="1">
    <citation type="submission" date="2018-06" db="EMBL/GenBank/DDBJ databases">
        <authorList>
            <person name="Zhirakovskaya E."/>
        </authorList>
    </citation>
    <scope>NUCLEOTIDE SEQUENCE</scope>
</reference>
<proteinExistence type="inferred from homology"/>
<comment type="similarity">
    <text evidence="1">Belongs to the glycosyl hydrolase 31 family.</text>
</comment>
<dbReference type="PANTHER" id="PTHR43053">
    <property type="entry name" value="GLYCOSIDASE FAMILY 31"/>
    <property type="match status" value="1"/>
</dbReference>
<protein>
    <recommendedName>
        <fullName evidence="4">Glycoside hydrolase family 31 TIM barrel domain-containing protein</fullName>
    </recommendedName>
</protein>
<gene>
    <name evidence="5" type="ORF">MNBD_BACTEROID01-1875</name>
</gene>
<dbReference type="SUPFAM" id="SSF51011">
    <property type="entry name" value="Glycosyl hydrolase domain"/>
    <property type="match status" value="1"/>
</dbReference>
<dbReference type="InterPro" id="IPR013780">
    <property type="entry name" value="Glyco_hydro_b"/>
</dbReference>
<dbReference type="InterPro" id="IPR017853">
    <property type="entry name" value="GH"/>
</dbReference>
<name>A0A3B0U492_9ZZZZ</name>
<feature type="domain" description="Glycoside hydrolase family 31 TIM barrel" evidence="4">
    <location>
        <begin position="2"/>
        <end position="74"/>
    </location>
</feature>
<evidence type="ECO:0000313" key="5">
    <source>
        <dbReference type="EMBL" id="VAW23213.1"/>
    </source>
</evidence>
<dbReference type="SUPFAM" id="SSF51445">
    <property type="entry name" value="(Trans)glycosidases"/>
    <property type="match status" value="1"/>
</dbReference>
<dbReference type="AlphaFoldDB" id="A0A3B0U492"/>
<dbReference type="Pfam" id="PF01055">
    <property type="entry name" value="Glyco_hydro_31_2nd"/>
    <property type="match status" value="1"/>
</dbReference>
<dbReference type="PANTHER" id="PTHR43053:SF4">
    <property type="entry name" value="MYOGENESIS-REGULATING GLYCOSIDASE"/>
    <property type="match status" value="1"/>
</dbReference>
<dbReference type="InterPro" id="IPR000322">
    <property type="entry name" value="Glyco_hydro_31_TIM"/>
</dbReference>
<evidence type="ECO:0000259" key="4">
    <source>
        <dbReference type="Pfam" id="PF01055"/>
    </source>
</evidence>
<dbReference type="Gene3D" id="3.20.20.70">
    <property type="entry name" value="Aldolase class I"/>
    <property type="match status" value="1"/>
</dbReference>
<sequence length="101" mass="11649">MIDDNWQEDYGKWDFHPGRFPNPKGMMDSLHQMGFKVMVWICPFVSPDCDVAPMLEKGEKSRKVLIPEGKWENAEGEIIKGPKTIEITVAIDELPVFERVE</sequence>
<dbReference type="InterPro" id="IPR050985">
    <property type="entry name" value="Alpha-glycosidase_related"/>
</dbReference>
<keyword evidence="2" id="KW-0378">Hydrolase</keyword>
<dbReference type="GO" id="GO:0005975">
    <property type="term" value="P:carbohydrate metabolic process"/>
    <property type="evidence" value="ECO:0007669"/>
    <property type="project" value="InterPro"/>
</dbReference>
<keyword evidence="3" id="KW-0326">Glycosidase</keyword>
<dbReference type="EMBL" id="UOEP01000189">
    <property type="protein sequence ID" value="VAW23213.1"/>
    <property type="molecule type" value="Genomic_DNA"/>
</dbReference>
<evidence type="ECO:0000256" key="1">
    <source>
        <dbReference type="ARBA" id="ARBA00007806"/>
    </source>
</evidence>
<accession>A0A3B0U492</accession>
<organism evidence="5">
    <name type="scientific">hydrothermal vent metagenome</name>
    <dbReference type="NCBI Taxonomy" id="652676"/>
    <lineage>
        <taxon>unclassified sequences</taxon>
        <taxon>metagenomes</taxon>
        <taxon>ecological metagenomes</taxon>
    </lineage>
</organism>
<dbReference type="Gene3D" id="2.60.40.1180">
    <property type="entry name" value="Golgi alpha-mannosidase II"/>
    <property type="match status" value="1"/>
</dbReference>